<dbReference type="Proteomes" id="UP000652219">
    <property type="component" value="Unassembled WGS sequence"/>
</dbReference>
<feature type="compositionally biased region" description="Polar residues" evidence="1">
    <location>
        <begin position="20"/>
        <end position="35"/>
    </location>
</feature>
<reference evidence="2 3" key="1">
    <citation type="journal article" date="2020" name="Phytopathology">
        <title>Genome Sequence Resources of Colletotrichum truncatum, C. plurivorum, C. musicola, and C. sojae: Four Species Pathogenic to Soybean (Glycine max).</title>
        <authorList>
            <person name="Rogerio F."/>
            <person name="Boufleur T.R."/>
            <person name="Ciampi-Guillardi M."/>
            <person name="Sukno S.A."/>
            <person name="Thon M.R."/>
            <person name="Massola Junior N.S."/>
            <person name="Baroncelli R."/>
        </authorList>
    </citation>
    <scope>NUCLEOTIDE SEQUENCE [LARGE SCALE GENOMIC DNA]</scope>
    <source>
        <strain evidence="2 3">LFN0009</strain>
    </source>
</reference>
<organism evidence="2 3">
    <name type="scientific">Colletotrichum sojae</name>
    <dbReference type="NCBI Taxonomy" id="2175907"/>
    <lineage>
        <taxon>Eukaryota</taxon>
        <taxon>Fungi</taxon>
        <taxon>Dikarya</taxon>
        <taxon>Ascomycota</taxon>
        <taxon>Pezizomycotina</taxon>
        <taxon>Sordariomycetes</taxon>
        <taxon>Hypocreomycetidae</taxon>
        <taxon>Glomerellales</taxon>
        <taxon>Glomerellaceae</taxon>
        <taxon>Colletotrichum</taxon>
        <taxon>Colletotrichum orchidearum species complex</taxon>
    </lineage>
</organism>
<dbReference type="AlphaFoldDB" id="A0A8H6MM59"/>
<dbReference type="EMBL" id="WIGN01000294">
    <property type="protein sequence ID" value="KAF6801119.1"/>
    <property type="molecule type" value="Genomic_DNA"/>
</dbReference>
<feature type="compositionally biased region" description="Basic residues" evidence="1">
    <location>
        <begin position="1"/>
        <end position="15"/>
    </location>
</feature>
<feature type="region of interest" description="Disordered" evidence="1">
    <location>
        <begin position="1"/>
        <end position="65"/>
    </location>
</feature>
<evidence type="ECO:0000313" key="3">
    <source>
        <dbReference type="Proteomes" id="UP000652219"/>
    </source>
</evidence>
<name>A0A8H6MM59_9PEZI</name>
<evidence type="ECO:0000313" key="2">
    <source>
        <dbReference type="EMBL" id="KAF6801119.1"/>
    </source>
</evidence>
<comment type="caution">
    <text evidence="2">The sequence shown here is derived from an EMBL/GenBank/DDBJ whole genome shotgun (WGS) entry which is preliminary data.</text>
</comment>
<gene>
    <name evidence="2" type="ORF">CSOJ01_11977</name>
</gene>
<accession>A0A8H6MM59</accession>
<proteinExistence type="predicted"/>
<evidence type="ECO:0000256" key="1">
    <source>
        <dbReference type="SAM" id="MobiDB-lite"/>
    </source>
</evidence>
<feature type="compositionally biased region" description="Low complexity" evidence="1">
    <location>
        <begin position="46"/>
        <end position="57"/>
    </location>
</feature>
<sequence length="65" mass="7079">MPSILHRRRRRRTRFRLPNLSRSGNPRTIPSSPAQPSAGHLACGKTTTATTQDSTAAVSPKGGRR</sequence>
<keyword evidence="3" id="KW-1185">Reference proteome</keyword>
<protein>
    <submittedName>
        <fullName evidence="2">Uncharacterized protein</fullName>
    </submittedName>
</protein>